<dbReference type="InterPro" id="IPR041698">
    <property type="entry name" value="Methyltransf_25"/>
</dbReference>
<dbReference type="Gene3D" id="3.40.50.150">
    <property type="entry name" value="Vaccinia Virus protein VP39"/>
    <property type="match status" value="1"/>
</dbReference>
<dbReference type="SUPFAM" id="SSF53335">
    <property type="entry name" value="S-adenosyl-L-methionine-dependent methyltransferases"/>
    <property type="match status" value="1"/>
</dbReference>
<dbReference type="Pfam" id="PF13649">
    <property type="entry name" value="Methyltransf_25"/>
    <property type="match status" value="1"/>
</dbReference>
<keyword evidence="1 4" id="KW-0489">Methyltransferase</keyword>
<dbReference type="EMBL" id="JAULSR010000003">
    <property type="protein sequence ID" value="KAK0625080.1"/>
    <property type="molecule type" value="Genomic_DNA"/>
</dbReference>
<dbReference type="Proteomes" id="UP001174934">
    <property type="component" value="Unassembled WGS sequence"/>
</dbReference>
<dbReference type="CDD" id="cd02440">
    <property type="entry name" value="AdoMet_MTases"/>
    <property type="match status" value="1"/>
</dbReference>
<dbReference type="PANTHER" id="PTHR43861">
    <property type="entry name" value="TRANS-ACONITATE 2-METHYLTRANSFERASE-RELATED"/>
    <property type="match status" value="1"/>
</dbReference>
<sequence length="280" mass="31168">MASNNPPGDSNAANLESWNKNASFWDQTLGDGNDMFLELILPTLEELAEVKAGHRVLDLGTGNGIVARRLARDGVDVLATDYSESQLENARRRTAASGKTITFEQLDLLSRSALDKFAKKHAGEFDVITGSMLLKELSDLKPLADFLPKVLRPSGRVIMANLHPCFHKPAAHRVIEVAENPNTGVQEIQTSIKVTKYLHIDPVQSQALRGQPEPLIWFPRPIHELLEPFFDAGLAMNRVREPAFPPNKLDVQQTHSYHNYPQIPMQFIFRLVPAVPGVVQ</sequence>
<reference evidence="4" key="1">
    <citation type="submission" date="2023-06" db="EMBL/GenBank/DDBJ databases">
        <title>Genome-scale phylogeny and comparative genomics of the fungal order Sordariales.</title>
        <authorList>
            <consortium name="Lawrence Berkeley National Laboratory"/>
            <person name="Hensen N."/>
            <person name="Bonometti L."/>
            <person name="Westerberg I."/>
            <person name="Brannstrom I.O."/>
            <person name="Guillou S."/>
            <person name="Cros-Aarteil S."/>
            <person name="Calhoun S."/>
            <person name="Haridas S."/>
            <person name="Kuo A."/>
            <person name="Mondo S."/>
            <person name="Pangilinan J."/>
            <person name="Riley R."/>
            <person name="LaButti K."/>
            <person name="Andreopoulos B."/>
            <person name="Lipzen A."/>
            <person name="Chen C."/>
            <person name="Yanf M."/>
            <person name="Daum C."/>
            <person name="Ng V."/>
            <person name="Clum A."/>
            <person name="Steindorff A."/>
            <person name="Ohm R."/>
            <person name="Martin F."/>
            <person name="Silar P."/>
            <person name="Natvig D."/>
            <person name="Lalanne C."/>
            <person name="Gautier V."/>
            <person name="Ament-velasquez S.L."/>
            <person name="Kruys A."/>
            <person name="Hutchinson M.I."/>
            <person name="Powell A.J."/>
            <person name="Barry K."/>
            <person name="Miller A.N."/>
            <person name="Grigoriev I.V."/>
            <person name="Debuchy R."/>
            <person name="Gladieux P."/>
            <person name="Thoren M.H."/>
            <person name="Johannesson H."/>
        </authorList>
    </citation>
    <scope>NUCLEOTIDE SEQUENCE</scope>
    <source>
        <strain evidence="4">SMH3391-2</strain>
    </source>
</reference>
<evidence type="ECO:0000259" key="3">
    <source>
        <dbReference type="Pfam" id="PF13649"/>
    </source>
</evidence>
<dbReference type="InterPro" id="IPR029063">
    <property type="entry name" value="SAM-dependent_MTases_sf"/>
</dbReference>
<dbReference type="PANTHER" id="PTHR43861:SF1">
    <property type="entry name" value="TRANS-ACONITATE 2-METHYLTRANSFERASE"/>
    <property type="match status" value="1"/>
</dbReference>
<comment type="caution">
    <text evidence="4">The sequence shown here is derived from an EMBL/GenBank/DDBJ whole genome shotgun (WGS) entry which is preliminary data.</text>
</comment>
<gene>
    <name evidence="4" type="ORF">B0T17DRAFT_508099</name>
</gene>
<dbReference type="AlphaFoldDB" id="A0AA39X1E9"/>
<proteinExistence type="predicted"/>
<evidence type="ECO:0000256" key="2">
    <source>
        <dbReference type="ARBA" id="ARBA00022679"/>
    </source>
</evidence>
<feature type="domain" description="Methyltransferase" evidence="3">
    <location>
        <begin position="56"/>
        <end position="155"/>
    </location>
</feature>
<accession>A0AA39X1E9</accession>
<dbReference type="GO" id="GO:0008168">
    <property type="term" value="F:methyltransferase activity"/>
    <property type="evidence" value="ECO:0007669"/>
    <property type="project" value="UniProtKB-KW"/>
</dbReference>
<evidence type="ECO:0000313" key="4">
    <source>
        <dbReference type="EMBL" id="KAK0625080.1"/>
    </source>
</evidence>
<evidence type="ECO:0000313" key="5">
    <source>
        <dbReference type="Proteomes" id="UP001174934"/>
    </source>
</evidence>
<protein>
    <submittedName>
        <fullName evidence="4">S-adenosyl-L-methionine-dependent methyltransferase</fullName>
    </submittedName>
</protein>
<dbReference type="GO" id="GO:0032259">
    <property type="term" value="P:methylation"/>
    <property type="evidence" value="ECO:0007669"/>
    <property type="project" value="UniProtKB-KW"/>
</dbReference>
<evidence type="ECO:0000256" key="1">
    <source>
        <dbReference type="ARBA" id="ARBA00022603"/>
    </source>
</evidence>
<keyword evidence="5" id="KW-1185">Reference proteome</keyword>
<keyword evidence="2" id="KW-0808">Transferase</keyword>
<name>A0AA39X1E9_9PEZI</name>
<organism evidence="4 5">
    <name type="scientific">Bombardia bombarda</name>
    <dbReference type="NCBI Taxonomy" id="252184"/>
    <lineage>
        <taxon>Eukaryota</taxon>
        <taxon>Fungi</taxon>
        <taxon>Dikarya</taxon>
        <taxon>Ascomycota</taxon>
        <taxon>Pezizomycotina</taxon>
        <taxon>Sordariomycetes</taxon>
        <taxon>Sordariomycetidae</taxon>
        <taxon>Sordariales</taxon>
        <taxon>Lasiosphaeriaceae</taxon>
        <taxon>Bombardia</taxon>
    </lineage>
</organism>